<dbReference type="InterPro" id="IPR030846">
    <property type="entry name" value="DnaG_bac"/>
</dbReference>
<dbReference type="Gene3D" id="3.90.980.10">
    <property type="entry name" value="DNA primase, catalytic core, N-terminal domain"/>
    <property type="match status" value="1"/>
</dbReference>
<dbReference type="Pfam" id="PF10410">
    <property type="entry name" value="DnaB_bind"/>
    <property type="match status" value="1"/>
</dbReference>
<dbReference type="PIRSF" id="PIRSF002811">
    <property type="entry name" value="DnaG"/>
    <property type="match status" value="1"/>
</dbReference>
<evidence type="ECO:0000256" key="11">
    <source>
        <dbReference type="ARBA" id="ARBA00023163"/>
    </source>
</evidence>
<sequence length="618" mass="71070">MIKPEDVAKILDATQIVDVIGAFVPLRKRGANYIGLCPFHNEKTPSFNVSPSRGIFKCFGCGEGGNAVSFLMKHENYTYVEALKWLAQRYNISIEERELTQQEKQEQTERDRIYHVNEFAQRYFHDILLNDDEGRSVGLSYFRERELDKETIVRWGLGYCKDSWSDFTDAALSNGYSEEDLVKSGLSIRNENNGRLYDRFRGRVCFPIYNVGGRPLGFSARILSADKTKAKYVNSPESVIYSKGKVLFGLHLAKNEMAKQDMCYLVEGNMDVVMMSQNGVKNVVATSGTALTEDQIRLIKRYTENVTILYDGDKAGIKATFKAIDLFLKNGLKVRTLLFPDGEDPDSFARKHTQEEFREFLQNNTEDFILYKTNLLLEQTHKDPIKKAELVRDIVQTIALIPNTLERSTYLQECGRLLDVKEEVLYSELSKSLRNNVLKEHQKQQIEEGIEQAKQIMQSSSSAHKNEYSTGVNPDYEQEKAIIGILFNYSDVLTTQKIFSENGELEERDIPAASFIVCDIANDGIEFEDKLFGQIFDVYRKAIYENGQVPEVSYFVSNENEEIRKLAADLLVKSYEISPYWEEKRKISIPRPESKKQMDRHIIETLKRFKLCKIKGYI</sequence>
<dbReference type="SMART" id="SM00400">
    <property type="entry name" value="ZnF_CHCC"/>
    <property type="match status" value="1"/>
</dbReference>
<keyword evidence="2" id="KW-0639">Primosome</keyword>
<dbReference type="Gene3D" id="3.40.1360.10">
    <property type="match status" value="1"/>
</dbReference>
<name>A0A9D1RIK5_9BACT</name>
<keyword evidence="8 12" id="KW-0862">Zinc</keyword>
<evidence type="ECO:0000256" key="12">
    <source>
        <dbReference type="PIRSR" id="PIRSR002811-1"/>
    </source>
</evidence>
<evidence type="ECO:0000256" key="9">
    <source>
        <dbReference type="ARBA" id="ARBA00022842"/>
    </source>
</evidence>
<dbReference type="GO" id="GO:0005737">
    <property type="term" value="C:cytoplasm"/>
    <property type="evidence" value="ECO:0007669"/>
    <property type="project" value="TreeGrafter"/>
</dbReference>
<dbReference type="Proteomes" id="UP000824267">
    <property type="component" value="Unassembled WGS sequence"/>
</dbReference>
<keyword evidence="6 12" id="KW-0479">Metal-binding</keyword>
<dbReference type="InterPro" id="IPR006171">
    <property type="entry name" value="TOPRIM_dom"/>
</dbReference>
<dbReference type="Pfam" id="PF13155">
    <property type="entry name" value="Toprim_2"/>
    <property type="match status" value="1"/>
</dbReference>
<reference evidence="14" key="2">
    <citation type="submission" date="2021-04" db="EMBL/GenBank/DDBJ databases">
        <authorList>
            <person name="Gilroy R."/>
        </authorList>
    </citation>
    <scope>NUCLEOTIDE SEQUENCE</scope>
    <source>
        <strain evidence="14">Gambia16-930</strain>
    </source>
</reference>
<dbReference type="Pfam" id="PF08275">
    <property type="entry name" value="DNAG_N"/>
    <property type="match status" value="1"/>
</dbReference>
<proteinExistence type="inferred from homology"/>
<comment type="cofactor">
    <cofactor evidence="12">
        <name>Zn(2+)</name>
        <dbReference type="ChEBI" id="CHEBI:29105"/>
    </cofactor>
    <text evidence="12">Binds 1 zinc ion per monomer.</text>
</comment>
<evidence type="ECO:0000256" key="1">
    <source>
        <dbReference type="ARBA" id="ARBA00022478"/>
    </source>
</evidence>
<evidence type="ECO:0000256" key="5">
    <source>
        <dbReference type="ARBA" id="ARBA00022705"/>
    </source>
</evidence>
<dbReference type="InterPro" id="IPR019475">
    <property type="entry name" value="DNA_primase_DnaB-bd"/>
</dbReference>
<reference evidence="14" key="1">
    <citation type="journal article" date="2021" name="PeerJ">
        <title>Extensive microbial diversity within the chicken gut microbiome revealed by metagenomics and culture.</title>
        <authorList>
            <person name="Gilroy R."/>
            <person name="Ravi A."/>
            <person name="Getino M."/>
            <person name="Pursley I."/>
            <person name="Horton D.L."/>
            <person name="Alikhan N.F."/>
            <person name="Baker D."/>
            <person name="Gharbi K."/>
            <person name="Hall N."/>
            <person name="Watson M."/>
            <person name="Adriaenssens E.M."/>
            <person name="Foster-Nyarko E."/>
            <person name="Jarju S."/>
            <person name="Secka A."/>
            <person name="Antonio M."/>
            <person name="Oren A."/>
            <person name="Chaudhuri R.R."/>
            <person name="La Ragione R."/>
            <person name="Hildebrand F."/>
            <person name="Pallen M.J."/>
        </authorList>
    </citation>
    <scope>NUCLEOTIDE SEQUENCE</scope>
    <source>
        <strain evidence="14">Gambia16-930</strain>
    </source>
</reference>
<dbReference type="Gene3D" id="3.90.580.10">
    <property type="entry name" value="Zinc finger, CHC2-type domain"/>
    <property type="match status" value="1"/>
</dbReference>
<dbReference type="GO" id="GO:0003677">
    <property type="term" value="F:DNA binding"/>
    <property type="evidence" value="ECO:0007669"/>
    <property type="project" value="UniProtKB-KW"/>
</dbReference>
<feature type="zinc finger region" description="CHC2-type" evidence="12">
    <location>
        <begin position="37"/>
        <end position="61"/>
    </location>
</feature>
<dbReference type="HAMAP" id="MF_00974">
    <property type="entry name" value="DNA_primase_DnaG"/>
    <property type="match status" value="1"/>
</dbReference>
<dbReference type="GO" id="GO:0003899">
    <property type="term" value="F:DNA-directed RNA polymerase activity"/>
    <property type="evidence" value="ECO:0007669"/>
    <property type="project" value="InterPro"/>
</dbReference>
<dbReference type="NCBIfam" id="TIGR01391">
    <property type="entry name" value="dnaG"/>
    <property type="match status" value="1"/>
</dbReference>
<dbReference type="GO" id="GO:0006269">
    <property type="term" value="P:DNA replication, synthesis of primer"/>
    <property type="evidence" value="ECO:0007669"/>
    <property type="project" value="UniProtKB-KW"/>
</dbReference>
<organism evidence="14 15">
    <name type="scientific">Candidatus Onthomorpha intestinigallinarum</name>
    <dbReference type="NCBI Taxonomy" id="2840880"/>
    <lineage>
        <taxon>Bacteria</taxon>
        <taxon>Pseudomonadati</taxon>
        <taxon>Bacteroidota</taxon>
        <taxon>Bacteroidia</taxon>
        <taxon>Bacteroidales</taxon>
        <taxon>Candidatus Onthomorpha</taxon>
    </lineage>
</organism>
<dbReference type="GO" id="GO:1990077">
    <property type="term" value="C:primosome complex"/>
    <property type="evidence" value="ECO:0007669"/>
    <property type="project" value="UniProtKB-KW"/>
</dbReference>
<evidence type="ECO:0000259" key="13">
    <source>
        <dbReference type="PROSITE" id="PS50880"/>
    </source>
</evidence>
<dbReference type="EMBL" id="DXGG01000231">
    <property type="protein sequence ID" value="HIW88075.1"/>
    <property type="molecule type" value="Genomic_DNA"/>
</dbReference>
<keyword evidence="11" id="KW-0804">Transcription</keyword>
<evidence type="ECO:0000256" key="8">
    <source>
        <dbReference type="ARBA" id="ARBA00022833"/>
    </source>
</evidence>
<dbReference type="InterPro" id="IPR034151">
    <property type="entry name" value="TOPRIM_DnaG_bac"/>
</dbReference>
<evidence type="ECO:0000256" key="7">
    <source>
        <dbReference type="ARBA" id="ARBA00022771"/>
    </source>
</evidence>
<dbReference type="CDD" id="cd03364">
    <property type="entry name" value="TOPRIM_DnaG_primases"/>
    <property type="match status" value="1"/>
</dbReference>
<feature type="non-terminal residue" evidence="14">
    <location>
        <position position="618"/>
    </location>
</feature>
<dbReference type="PANTHER" id="PTHR30313:SF2">
    <property type="entry name" value="DNA PRIMASE"/>
    <property type="match status" value="1"/>
</dbReference>
<keyword evidence="10" id="KW-0238">DNA-binding</keyword>
<evidence type="ECO:0000256" key="3">
    <source>
        <dbReference type="ARBA" id="ARBA00022679"/>
    </source>
</evidence>
<feature type="domain" description="Toprim" evidence="13">
    <location>
        <begin position="261"/>
        <end position="342"/>
    </location>
</feature>
<dbReference type="FunFam" id="3.40.1360.10:FF:000002">
    <property type="entry name" value="DNA primase"/>
    <property type="match status" value="1"/>
</dbReference>
<dbReference type="Pfam" id="PF01807">
    <property type="entry name" value="Zn_ribbon_DnaG"/>
    <property type="match status" value="1"/>
</dbReference>
<dbReference type="SMART" id="SM00493">
    <property type="entry name" value="TOPRIM"/>
    <property type="match status" value="1"/>
</dbReference>
<keyword evidence="9" id="KW-0460">Magnesium</keyword>
<keyword evidence="5" id="KW-0235">DNA replication</keyword>
<evidence type="ECO:0000256" key="10">
    <source>
        <dbReference type="ARBA" id="ARBA00023125"/>
    </source>
</evidence>
<dbReference type="InterPro" id="IPR006295">
    <property type="entry name" value="DNA_primase_DnaG"/>
</dbReference>
<dbReference type="GO" id="GO:0000428">
    <property type="term" value="C:DNA-directed RNA polymerase complex"/>
    <property type="evidence" value="ECO:0007669"/>
    <property type="project" value="UniProtKB-KW"/>
</dbReference>
<dbReference type="InterPro" id="IPR037068">
    <property type="entry name" value="DNA_primase_core_N_sf"/>
</dbReference>
<comment type="caution">
    <text evidence="14">The sequence shown here is derived from an EMBL/GenBank/DDBJ whole genome shotgun (WGS) entry which is preliminary data.</text>
</comment>
<protein>
    <submittedName>
        <fullName evidence="14">DNA primase</fullName>
    </submittedName>
</protein>
<dbReference type="SUPFAM" id="SSF56731">
    <property type="entry name" value="DNA primase core"/>
    <property type="match status" value="1"/>
</dbReference>
<dbReference type="PROSITE" id="PS50880">
    <property type="entry name" value="TOPRIM"/>
    <property type="match status" value="1"/>
</dbReference>
<accession>A0A9D1RIK5</accession>
<dbReference type="InterPro" id="IPR036977">
    <property type="entry name" value="DNA_primase_Znf_CHC2"/>
</dbReference>
<keyword evidence="3" id="KW-0808">Transferase</keyword>
<dbReference type="InterPro" id="IPR002694">
    <property type="entry name" value="Znf_CHC2"/>
</dbReference>
<dbReference type="InterPro" id="IPR013264">
    <property type="entry name" value="DNAG_N"/>
</dbReference>
<dbReference type="AlphaFoldDB" id="A0A9D1RIK5"/>
<dbReference type="InterPro" id="IPR050219">
    <property type="entry name" value="DnaG_primase"/>
</dbReference>
<keyword evidence="1" id="KW-0240">DNA-directed RNA polymerase</keyword>
<evidence type="ECO:0000256" key="2">
    <source>
        <dbReference type="ARBA" id="ARBA00022515"/>
    </source>
</evidence>
<keyword evidence="7 12" id="KW-0863">Zinc-finger</keyword>
<evidence type="ECO:0000256" key="6">
    <source>
        <dbReference type="ARBA" id="ARBA00022723"/>
    </source>
</evidence>
<dbReference type="GO" id="GO:0008270">
    <property type="term" value="F:zinc ion binding"/>
    <property type="evidence" value="ECO:0007669"/>
    <property type="project" value="UniProtKB-KW"/>
</dbReference>
<evidence type="ECO:0000313" key="15">
    <source>
        <dbReference type="Proteomes" id="UP000824267"/>
    </source>
</evidence>
<gene>
    <name evidence="14" type="primary">dnaG</name>
    <name evidence="14" type="ORF">IAC47_07400</name>
</gene>
<evidence type="ECO:0000313" key="14">
    <source>
        <dbReference type="EMBL" id="HIW88075.1"/>
    </source>
</evidence>
<dbReference type="PANTHER" id="PTHR30313">
    <property type="entry name" value="DNA PRIMASE"/>
    <property type="match status" value="1"/>
</dbReference>
<dbReference type="FunFam" id="3.90.580.10:FF:000001">
    <property type="entry name" value="DNA primase"/>
    <property type="match status" value="1"/>
</dbReference>
<dbReference type="SUPFAM" id="SSF57783">
    <property type="entry name" value="Zinc beta-ribbon"/>
    <property type="match status" value="1"/>
</dbReference>
<evidence type="ECO:0000256" key="4">
    <source>
        <dbReference type="ARBA" id="ARBA00022695"/>
    </source>
</evidence>
<keyword evidence="4" id="KW-0548">Nucleotidyltransferase</keyword>